<gene>
    <name evidence="1" type="ORF">MYCIT1_LOCUS33616</name>
</gene>
<dbReference type="Proteomes" id="UP001295794">
    <property type="component" value="Unassembled WGS sequence"/>
</dbReference>
<keyword evidence="2" id="KW-1185">Reference proteome</keyword>
<evidence type="ECO:0008006" key="3">
    <source>
        <dbReference type="Google" id="ProtNLM"/>
    </source>
</evidence>
<sequence length="164" mass="18426">MRYRSVWFRVRWKGYDPSHDQWVKHSDVFADDAVAAFYCKYPGKPRVIAAAVFDSLPFRDSSTPNRALRRGAAIKRGGDVRGTLLSSDHPGILHVTVHAPSVRRHMLRSGLPCQAHPHDTRARIPIVPTVRLPLFSPDPPLIVPWPHCLALPLCLVIHCSVGYI</sequence>
<protein>
    <recommendedName>
        <fullName evidence="3">Chromo domain-containing protein</fullName>
    </recommendedName>
</protein>
<evidence type="ECO:0000313" key="1">
    <source>
        <dbReference type="EMBL" id="CAK5282125.1"/>
    </source>
</evidence>
<dbReference type="SUPFAM" id="SSF54160">
    <property type="entry name" value="Chromo domain-like"/>
    <property type="match status" value="1"/>
</dbReference>
<evidence type="ECO:0000313" key="2">
    <source>
        <dbReference type="Proteomes" id="UP001295794"/>
    </source>
</evidence>
<dbReference type="InterPro" id="IPR016197">
    <property type="entry name" value="Chromo-like_dom_sf"/>
</dbReference>
<dbReference type="CDD" id="cd00024">
    <property type="entry name" value="CD_CSD"/>
    <property type="match status" value="1"/>
</dbReference>
<reference evidence="1" key="1">
    <citation type="submission" date="2023-11" db="EMBL/GenBank/DDBJ databases">
        <authorList>
            <person name="De Vega J J."/>
            <person name="De Vega J J."/>
        </authorList>
    </citation>
    <scope>NUCLEOTIDE SEQUENCE</scope>
</reference>
<dbReference type="AlphaFoldDB" id="A0AAD2HVZ6"/>
<dbReference type="EMBL" id="CAVNYO010000446">
    <property type="protein sequence ID" value="CAK5282125.1"/>
    <property type="molecule type" value="Genomic_DNA"/>
</dbReference>
<accession>A0AAD2HVZ6</accession>
<name>A0AAD2HVZ6_9AGAR</name>
<organism evidence="1 2">
    <name type="scientific">Mycena citricolor</name>
    <dbReference type="NCBI Taxonomy" id="2018698"/>
    <lineage>
        <taxon>Eukaryota</taxon>
        <taxon>Fungi</taxon>
        <taxon>Dikarya</taxon>
        <taxon>Basidiomycota</taxon>
        <taxon>Agaricomycotina</taxon>
        <taxon>Agaricomycetes</taxon>
        <taxon>Agaricomycetidae</taxon>
        <taxon>Agaricales</taxon>
        <taxon>Marasmiineae</taxon>
        <taxon>Mycenaceae</taxon>
        <taxon>Mycena</taxon>
    </lineage>
</organism>
<dbReference type="Gene3D" id="2.40.50.40">
    <property type="match status" value="1"/>
</dbReference>
<comment type="caution">
    <text evidence="1">The sequence shown here is derived from an EMBL/GenBank/DDBJ whole genome shotgun (WGS) entry which is preliminary data.</text>
</comment>
<proteinExistence type="predicted"/>